<feature type="transmembrane region" description="Helical" evidence="1">
    <location>
        <begin position="312"/>
        <end position="331"/>
    </location>
</feature>
<dbReference type="RefSeq" id="WP_066480909.1">
    <property type="nucleotide sequence ID" value="NZ_BCNT01000014.1"/>
</dbReference>
<feature type="transmembrane region" description="Helical" evidence="1">
    <location>
        <begin position="105"/>
        <end position="125"/>
    </location>
</feature>
<dbReference type="EMBL" id="JBHUMV010000002">
    <property type="protein sequence ID" value="MFD2753821.1"/>
    <property type="molecule type" value="Genomic_DNA"/>
</dbReference>
<feature type="transmembrane region" description="Helical" evidence="1">
    <location>
        <begin position="374"/>
        <end position="403"/>
    </location>
</feature>
<feature type="transmembrane region" description="Helical" evidence="1">
    <location>
        <begin position="168"/>
        <end position="191"/>
    </location>
</feature>
<evidence type="ECO:0000313" key="3">
    <source>
        <dbReference type="Proteomes" id="UP001597463"/>
    </source>
</evidence>
<dbReference type="Proteomes" id="UP001597463">
    <property type="component" value="Unassembled WGS sequence"/>
</dbReference>
<evidence type="ECO:0000256" key="1">
    <source>
        <dbReference type="SAM" id="Phobius"/>
    </source>
</evidence>
<reference evidence="3" key="1">
    <citation type="journal article" date="2019" name="Int. J. Syst. Evol. Microbiol.">
        <title>The Global Catalogue of Microorganisms (GCM) 10K type strain sequencing project: providing services to taxonomists for standard genome sequencing and annotation.</title>
        <authorList>
            <consortium name="The Broad Institute Genomics Platform"/>
            <consortium name="The Broad Institute Genome Sequencing Center for Infectious Disease"/>
            <person name="Wu L."/>
            <person name="Ma J."/>
        </authorList>
    </citation>
    <scope>NUCLEOTIDE SEQUENCE [LARGE SCALE GENOMIC DNA]</scope>
    <source>
        <strain evidence="3">TISTR 1906</strain>
    </source>
</reference>
<feature type="transmembrane region" description="Helical" evidence="1">
    <location>
        <begin position="343"/>
        <end position="367"/>
    </location>
</feature>
<proteinExistence type="predicted"/>
<feature type="transmembrane region" description="Helical" evidence="1">
    <location>
        <begin position="44"/>
        <end position="67"/>
    </location>
</feature>
<name>A0ABW5UJL7_9BURK</name>
<evidence type="ECO:0000313" key="2">
    <source>
        <dbReference type="EMBL" id="MFD2753821.1"/>
    </source>
</evidence>
<gene>
    <name evidence="2" type="ORF">ACFSW6_06950</name>
</gene>
<evidence type="ECO:0008006" key="4">
    <source>
        <dbReference type="Google" id="ProtNLM"/>
    </source>
</evidence>
<keyword evidence="3" id="KW-1185">Reference proteome</keyword>
<feature type="transmembrane region" description="Helical" evidence="1">
    <location>
        <begin position="265"/>
        <end position="283"/>
    </location>
</feature>
<comment type="caution">
    <text evidence="2">The sequence shown here is derived from an EMBL/GenBank/DDBJ whole genome shotgun (WGS) entry which is preliminary data.</text>
</comment>
<feature type="transmembrane region" description="Helical" evidence="1">
    <location>
        <begin position="211"/>
        <end position="228"/>
    </location>
</feature>
<sequence>MTRNPEFQRQLWLNWSPSLLAWSLGLSALVLALPLVLAPGSERASYLGVTATAGLWMASAVYGSVLAGRSLAEEAGQNTWDWQRLSALSPWQMAWGKLLGSAVPAWMYTLWFALAVLFVSATWAGQAALGLHSVALAVLWGLGLQAWAMNSVLIGWGQREIPANRRRAALLPLLFLFFIPGPYLGRIYGSLLNGSERAVLWWGLDIGSKGMAYLFGALLLALGLLTLWRQLCARLDVRTLPWAWPLGLAASGFFVAGTLDAGLPALWKATAWIALAATAYAALQHVHSHLRSWRQVQWSASRGRWREMLQALPLWPVSWLLALAASLLLPFQPDAHEAGHGAGMVALLACLQLLRDGLILTGFALLAGRLRSPLAAFCMAWVVINIVLPLLALGLAGPGGAAAVQPAMALMFGDSGIPAIRDATAWVSLGLQLLLAAGWAAWIFRERVLGFAHENG</sequence>
<accession>A0ABW5UJL7</accession>
<feature type="transmembrane region" description="Helical" evidence="1">
    <location>
        <begin position="423"/>
        <end position="444"/>
    </location>
</feature>
<keyword evidence="1" id="KW-0812">Transmembrane</keyword>
<feature type="transmembrane region" description="Helical" evidence="1">
    <location>
        <begin position="131"/>
        <end position="156"/>
    </location>
</feature>
<keyword evidence="1" id="KW-0472">Membrane</keyword>
<feature type="transmembrane region" description="Helical" evidence="1">
    <location>
        <begin position="240"/>
        <end position="259"/>
    </location>
</feature>
<keyword evidence="1" id="KW-1133">Transmembrane helix</keyword>
<feature type="transmembrane region" description="Helical" evidence="1">
    <location>
        <begin position="12"/>
        <end position="38"/>
    </location>
</feature>
<protein>
    <recommendedName>
        <fullName evidence="4">ABC transporter permease</fullName>
    </recommendedName>
</protein>
<organism evidence="2 3">
    <name type="scientific">Comamonas terrae</name>
    <dbReference type="NCBI Taxonomy" id="673548"/>
    <lineage>
        <taxon>Bacteria</taxon>
        <taxon>Pseudomonadati</taxon>
        <taxon>Pseudomonadota</taxon>
        <taxon>Betaproteobacteria</taxon>
        <taxon>Burkholderiales</taxon>
        <taxon>Comamonadaceae</taxon>
        <taxon>Comamonas</taxon>
    </lineage>
</organism>